<dbReference type="HAMAP" id="MF_02087">
    <property type="entry name" value="PLP_homeostasis"/>
    <property type="match status" value="1"/>
</dbReference>
<keyword evidence="7" id="KW-1185">Reference proteome</keyword>
<evidence type="ECO:0000256" key="4">
    <source>
        <dbReference type="RuleBase" id="RU004514"/>
    </source>
</evidence>
<evidence type="ECO:0000256" key="3">
    <source>
        <dbReference type="PIRSR" id="PIRSR004848-1"/>
    </source>
</evidence>
<reference evidence="6 7" key="1">
    <citation type="submission" date="2016-06" db="EMBL/GenBank/DDBJ databases">
        <title>Complete genome sequence of a deep-branching marine Gamma Proteobacterium Woeseia oceani type strain XK5.</title>
        <authorList>
            <person name="Mu D."/>
            <person name="Du Z."/>
        </authorList>
    </citation>
    <scope>NUCLEOTIDE SEQUENCE [LARGE SCALE GENOMIC DNA]</scope>
    <source>
        <strain evidence="6 7">XK5</strain>
    </source>
</reference>
<dbReference type="PANTHER" id="PTHR10146:SF14">
    <property type="entry name" value="PYRIDOXAL PHOSPHATE HOMEOSTASIS PROTEIN"/>
    <property type="match status" value="1"/>
</dbReference>
<dbReference type="STRING" id="1548547.BA177_03190"/>
<proteinExistence type="inferred from homology"/>
<dbReference type="AlphaFoldDB" id="A0A193LKN0"/>
<sequence>MKVTENLRKIQDLLALETQSAGRPAGSVQLLAVSKRQPLQAVLDAAGAGQRHFGENFAQEGIDKMLATGRNDLVWHFIGHLQSNKTRIVAEHYQWVHTVDRLKIAQRLSEQRPAAKGELNVCLQVNIDNEDSKSGLAADEVAAVATKVATLPGLKLRGLMCIPAIRTSATEQREPFARMRQLLDSINEHGLELDTLSMGMTADYAAAVQEGATIVRIGTALFGARGE</sequence>
<comment type="cofactor">
    <cofactor evidence="3">
        <name>pyridoxal 5'-phosphate</name>
        <dbReference type="ChEBI" id="CHEBI:597326"/>
    </cofactor>
</comment>
<keyword evidence="1 2" id="KW-0663">Pyridoxal phosphate</keyword>
<dbReference type="Proteomes" id="UP000092695">
    <property type="component" value="Chromosome"/>
</dbReference>
<name>A0A193LKN0_9GAMM</name>
<evidence type="ECO:0000256" key="2">
    <source>
        <dbReference type="HAMAP-Rule" id="MF_02087"/>
    </source>
</evidence>
<evidence type="ECO:0000313" key="6">
    <source>
        <dbReference type="EMBL" id="ANO52959.1"/>
    </source>
</evidence>
<comment type="similarity">
    <text evidence="2 4">Belongs to the pyridoxal phosphate-binding protein YggS/PROSC family.</text>
</comment>
<feature type="domain" description="Alanine racemase N-terminal" evidence="5">
    <location>
        <begin position="27"/>
        <end position="225"/>
    </location>
</feature>
<dbReference type="Gene3D" id="3.20.20.10">
    <property type="entry name" value="Alanine racemase"/>
    <property type="match status" value="1"/>
</dbReference>
<dbReference type="CDD" id="cd06824">
    <property type="entry name" value="PLPDE_III_Yggs_like"/>
    <property type="match status" value="1"/>
</dbReference>
<dbReference type="PIRSF" id="PIRSF004848">
    <property type="entry name" value="YBL036c_PLPDEIII"/>
    <property type="match status" value="1"/>
</dbReference>
<dbReference type="PROSITE" id="PS01211">
    <property type="entry name" value="UPF0001"/>
    <property type="match status" value="1"/>
</dbReference>
<dbReference type="SUPFAM" id="SSF51419">
    <property type="entry name" value="PLP-binding barrel"/>
    <property type="match status" value="1"/>
</dbReference>
<evidence type="ECO:0000259" key="5">
    <source>
        <dbReference type="Pfam" id="PF01168"/>
    </source>
</evidence>
<evidence type="ECO:0000256" key="1">
    <source>
        <dbReference type="ARBA" id="ARBA00022898"/>
    </source>
</evidence>
<dbReference type="InterPro" id="IPR011078">
    <property type="entry name" value="PyrdxlP_homeostasis"/>
</dbReference>
<accession>A0A193LKN0</accession>
<dbReference type="KEGG" id="woc:BA177_03190"/>
<dbReference type="GO" id="GO:0030170">
    <property type="term" value="F:pyridoxal phosphate binding"/>
    <property type="evidence" value="ECO:0007669"/>
    <property type="project" value="UniProtKB-UniRule"/>
</dbReference>
<comment type="function">
    <text evidence="2">Pyridoxal 5'-phosphate (PLP)-binding protein, which is involved in PLP homeostasis.</text>
</comment>
<dbReference type="FunFam" id="3.20.20.10:FF:000018">
    <property type="entry name" value="Pyridoxal phosphate homeostasis protein"/>
    <property type="match status" value="1"/>
</dbReference>
<organism evidence="6 7">
    <name type="scientific">Woeseia oceani</name>
    <dbReference type="NCBI Taxonomy" id="1548547"/>
    <lineage>
        <taxon>Bacteria</taxon>
        <taxon>Pseudomonadati</taxon>
        <taxon>Pseudomonadota</taxon>
        <taxon>Gammaproteobacteria</taxon>
        <taxon>Woeseiales</taxon>
        <taxon>Woeseiaceae</taxon>
        <taxon>Woeseia</taxon>
    </lineage>
</organism>
<dbReference type="PANTHER" id="PTHR10146">
    <property type="entry name" value="PROLINE SYNTHETASE CO-TRANSCRIBED BACTERIAL HOMOLOG PROTEIN"/>
    <property type="match status" value="1"/>
</dbReference>
<dbReference type="Pfam" id="PF01168">
    <property type="entry name" value="Ala_racemase_N"/>
    <property type="match status" value="1"/>
</dbReference>
<evidence type="ECO:0000313" key="7">
    <source>
        <dbReference type="Proteomes" id="UP000092695"/>
    </source>
</evidence>
<dbReference type="NCBIfam" id="TIGR00044">
    <property type="entry name" value="YggS family pyridoxal phosphate-dependent enzyme"/>
    <property type="match status" value="1"/>
</dbReference>
<feature type="modified residue" description="N6-(pyridoxal phosphate)lysine" evidence="2 3">
    <location>
        <position position="35"/>
    </location>
</feature>
<dbReference type="InterPro" id="IPR001608">
    <property type="entry name" value="Ala_racemase_N"/>
</dbReference>
<dbReference type="EMBL" id="CP016268">
    <property type="protein sequence ID" value="ANO52959.1"/>
    <property type="molecule type" value="Genomic_DNA"/>
</dbReference>
<dbReference type="InterPro" id="IPR029066">
    <property type="entry name" value="PLP-binding_barrel"/>
</dbReference>
<protein>
    <recommendedName>
        <fullName evidence="2">Pyridoxal phosphate homeostasis protein</fullName>
        <shortName evidence="2">PLP homeostasis protein</shortName>
    </recommendedName>
</protein>
<gene>
    <name evidence="6" type="ORF">BA177_03190</name>
</gene>